<proteinExistence type="predicted"/>
<dbReference type="PROSITE" id="PS50157">
    <property type="entry name" value="ZINC_FINGER_C2H2_2"/>
    <property type="match status" value="1"/>
</dbReference>
<dbReference type="OrthoDB" id="6077919at2759"/>
<evidence type="ECO:0000256" key="1">
    <source>
        <dbReference type="PROSITE-ProRule" id="PRU00042"/>
    </source>
</evidence>
<dbReference type="EMBL" id="LTDL01000042">
    <property type="protein sequence ID" value="OAG28876.1"/>
    <property type="molecule type" value="Genomic_DNA"/>
</dbReference>
<evidence type="ECO:0000259" key="3">
    <source>
        <dbReference type="PROSITE" id="PS50157"/>
    </source>
</evidence>
<dbReference type="VEuPathDB" id="MicrosporidiaDB:NEDG_01015"/>
<accession>A0A177EAX4</accession>
<protein>
    <recommendedName>
        <fullName evidence="3">C2H2-type domain-containing protein</fullName>
    </recommendedName>
</protein>
<sequence>MSGIEEEFIAETEDTKRSKPAEGSAVLQMQTEAVEKLKAISTRAFQHTKASIATVGGSKLWVNSWCSPDAPKNQKATGEPIEASTTCNICQRVFLDRRRLAIHKNVHMKTESKNS</sequence>
<dbReference type="Proteomes" id="UP000185944">
    <property type="component" value="Unassembled WGS sequence"/>
</dbReference>
<dbReference type="RefSeq" id="XP_067543621.1">
    <property type="nucleotide sequence ID" value="XM_067688433.1"/>
</dbReference>
<evidence type="ECO:0000256" key="2">
    <source>
        <dbReference type="SAM" id="MobiDB-lite"/>
    </source>
</evidence>
<feature type="region of interest" description="Disordered" evidence="2">
    <location>
        <begin position="1"/>
        <end position="23"/>
    </location>
</feature>
<keyword evidence="1" id="KW-0479">Metal-binding</keyword>
<dbReference type="GeneID" id="93647365"/>
<feature type="domain" description="C2H2-type" evidence="3">
    <location>
        <begin position="85"/>
        <end position="112"/>
    </location>
</feature>
<name>A0A177EAX4_9MICR</name>
<dbReference type="PROSITE" id="PS00028">
    <property type="entry name" value="ZINC_FINGER_C2H2_1"/>
    <property type="match status" value="1"/>
</dbReference>
<dbReference type="AlphaFoldDB" id="A0A177EAX4"/>
<gene>
    <name evidence="4" type="ORF">NEDG_01015</name>
</gene>
<dbReference type="InterPro" id="IPR013087">
    <property type="entry name" value="Znf_C2H2_type"/>
</dbReference>
<reference evidence="4 5" key="1">
    <citation type="submission" date="2016-02" db="EMBL/GenBank/DDBJ databases">
        <title>Discovery of a natural microsporidian pathogen with a broad tissue tropism in Caenorhabditis elegans.</title>
        <authorList>
            <person name="Luallen R.J."/>
            <person name="Reinke A.W."/>
            <person name="Tong L."/>
            <person name="Botts M.R."/>
            <person name="Felix M.-A."/>
            <person name="Troemel E.R."/>
        </authorList>
    </citation>
    <scope>NUCLEOTIDE SEQUENCE [LARGE SCALE GENOMIC DNA]</scope>
    <source>
        <strain evidence="4 5">JUm2807</strain>
    </source>
</reference>
<evidence type="ECO:0000313" key="5">
    <source>
        <dbReference type="Proteomes" id="UP000185944"/>
    </source>
</evidence>
<dbReference type="GO" id="GO:0008270">
    <property type="term" value="F:zinc ion binding"/>
    <property type="evidence" value="ECO:0007669"/>
    <property type="project" value="UniProtKB-KW"/>
</dbReference>
<keyword evidence="1" id="KW-0863">Zinc-finger</keyword>
<keyword evidence="1" id="KW-0862">Zinc</keyword>
<keyword evidence="5" id="KW-1185">Reference proteome</keyword>
<organism evidence="4 5">
    <name type="scientific">Nematocida displodere</name>
    <dbReference type="NCBI Taxonomy" id="1805483"/>
    <lineage>
        <taxon>Eukaryota</taxon>
        <taxon>Fungi</taxon>
        <taxon>Fungi incertae sedis</taxon>
        <taxon>Microsporidia</taxon>
        <taxon>Nematocida</taxon>
    </lineage>
</organism>
<evidence type="ECO:0000313" key="4">
    <source>
        <dbReference type="EMBL" id="OAG28876.1"/>
    </source>
</evidence>
<comment type="caution">
    <text evidence="4">The sequence shown here is derived from an EMBL/GenBank/DDBJ whole genome shotgun (WGS) entry which is preliminary data.</text>
</comment>
<feature type="compositionally biased region" description="Acidic residues" evidence="2">
    <location>
        <begin position="1"/>
        <end position="12"/>
    </location>
</feature>